<keyword evidence="7" id="KW-1185">Reference proteome</keyword>
<sequence length="753" mass="78989">MTAEITGAEDGFHLAFLAGTLAYVALTALAISRFLIRMAHEPRERRRLWQTLVGATVGIMAWSTGMLIVLGHRWSDGQGGQATVGFDVAPLALALALAIGLCVAVFNAGLEGERSVVQAISMGSGSGAAGLAVYLLALEAMHAPGRFQFDPLLGGVAAGFALGAFGYASLLLHGPERMIRRRRGVILIQVSILGMTGFAAQAIEFAPDPDAAVPAGLVDGGSLGFMVGAISALCAAITFLFSRIDLASARAEEEKFRHLALHDPLTGLPNRAFLAQALERMLEEARGRTEADGIGHGGATLAVVGVDLDRFKPINDVQGHAAGDAVLQGIAQRVRAALAPGEVFARAGGDEFVALKFPCAREEAERFARRLHDAIVVPIDWAGSSLGVGASLGIALHPRDGEDAGALLTRVDLALYRAKKEAGGEIVFYDRRMDEASRDRSALAMELRQALARGEFELRYQPQTSLGDGAVIAYEALIRWRHPERGLLAPDAFIPVAESTGLIRDIGAWVLHAACREAAAWIEPVGVAVNVAPVQLAQSDFVELVRDALLASGLEAGRLELEVTEASMIADHEQLRAVMIELKAIGVRVAMDDYGAGYASLAALRSFPFDKIKIDRGFVESLGRDPQSLAIVRSTLLLGRALSIPVLAEGISSEDGLRFLREEGCTEGQGFLFGRPIEAEAVRRRMGMAPAGPAASPPPDAGASDPPPAASAPAPAPPAPGAIPPQGERASGPAVGFPRSEAAPAPAASRIAG</sequence>
<keyword evidence="1" id="KW-0472">Membrane</keyword>
<dbReference type="SUPFAM" id="SSF55073">
    <property type="entry name" value="Nucleotide cyclase"/>
    <property type="match status" value="1"/>
</dbReference>
<evidence type="ECO:0000313" key="6">
    <source>
        <dbReference type="EMBL" id="SFI29381.1"/>
    </source>
</evidence>
<dbReference type="GO" id="GO:0016020">
    <property type="term" value="C:membrane"/>
    <property type="evidence" value="ECO:0007669"/>
    <property type="project" value="UniProtKB-UniRule"/>
</dbReference>
<feature type="domain" description="MHYT" evidence="5">
    <location>
        <begin position="12"/>
        <end position="206"/>
    </location>
</feature>
<feature type="domain" description="EAL" evidence="3">
    <location>
        <begin position="440"/>
        <end position="690"/>
    </location>
</feature>
<dbReference type="PANTHER" id="PTHR44757:SF10">
    <property type="entry name" value="MEMBRANE PROTEIN"/>
    <property type="match status" value="1"/>
</dbReference>
<evidence type="ECO:0000259" key="4">
    <source>
        <dbReference type="PROSITE" id="PS50887"/>
    </source>
</evidence>
<feature type="compositionally biased region" description="Low complexity" evidence="2">
    <location>
        <begin position="742"/>
        <end position="753"/>
    </location>
</feature>
<feature type="transmembrane region" description="Helical" evidence="1">
    <location>
        <begin position="48"/>
        <end position="71"/>
    </location>
</feature>
<dbReference type="InterPro" id="IPR000160">
    <property type="entry name" value="GGDEF_dom"/>
</dbReference>
<dbReference type="EMBL" id="FOQH01000005">
    <property type="protein sequence ID" value="SFI29381.1"/>
    <property type="molecule type" value="Genomic_DNA"/>
</dbReference>
<dbReference type="OrthoDB" id="9814202at2"/>
<dbReference type="InterPro" id="IPR005330">
    <property type="entry name" value="MHYT_dom"/>
</dbReference>
<keyword evidence="1" id="KW-0812">Transmembrane</keyword>
<dbReference type="PROSITE" id="PS50924">
    <property type="entry name" value="MHYT"/>
    <property type="match status" value="1"/>
</dbReference>
<dbReference type="Gene3D" id="3.30.70.270">
    <property type="match status" value="1"/>
</dbReference>
<evidence type="ECO:0000256" key="1">
    <source>
        <dbReference type="PROSITE-ProRule" id="PRU00244"/>
    </source>
</evidence>
<reference evidence="6 7" key="1">
    <citation type="submission" date="2016-10" db="EMBL/GenBank/DDBJ databases">
        <authorList>
            <person name="de Groot N.N."/>
        </authorList>
    </citation>
    <scope>NUCLEOTIDE SEQUENCE [LARGE SCALE GENOMIC DNA]</scope>
    <source>
        <strain evidence="6 7">CGMCC 1.11030</strain>
    </source>
</reference>
<dbReference type="Pfam" id="PF00990">
    <property type="entry name" value="GGDEF"/>
    <property type="match status" value="1"/>
</dbReference>
<dbReference type="SUPFAM" id="SSF141868">
    <property type="entry name" value="EAL domain-like"/>
    <property type="match status" value="1"/>
</dbReference>
<gene>
    <name evidence="6" type="ORF">SAMN05216258_105449</name>
</gene>
<proteinExistence type="predicted"/>
<evidence type="ECO:0000259" key="3">
    <source>
        <dbReference type="PROSITE" id="PS50883"/>
    </source>
</evidence>
<feature type="transmembrane region" description="Helical" evidence="1">
    <location>
        <begin position="91"/>
        <end position="110"/>
    </location>
</feature>
<dbReference type="Gene3D" id="3.20.20.450">
    <property type="entry name" value="EAL domain"/>
    <property type="match status" value="1"/>
</dbReference>
<feature type="transmembrane region" description="Helical" evidence="1">
    <location>
        <begin position="12"/>
        <end position="36"/>
    </location>
</feature>
<dbReference type="InterPro" id="IPR043128">
    <property type="entry name" value="Rev_trsase/Diguanyl_cyclase"/>
</dbReference>
<evidence type="ECO:0000313" key="7">
    <source>
        <dbReference type="Proteomes" id="UP000199377"/>
    </source>
</evidence>
<dbReference type="InterPro" id="IPR052155">
    <property type="entry name" value="Biofilm_reg_signaling"/>
</dbReference>
<dbReference type="PROSITE" id="PS50887">
    <property type="entry name" value="GGDEF"/>
    <property type="match status" value="1"/>
</dbReference>
<dbReference type="InterPro" id="IPR029787">
    <property type="entry name" value="Nucleotide_cyclase"/>
</dbReference>
<dbReference type="AlphaFoldDB" id="A0A1I3H119"/>
<name>A0A1I3H119_9RHOB</name>
<accession>A0A1I3H119</accession>
<feature type="transmembrane region" description="Helical" evidence="1">
    <location>
        <begin position="152"/>
        <end position="172"/>
    </location>
</feature>
<dbReference type="InterPro" id="IPR001633">
    <property type="entry name" value="EAL_dom"/>
</dbReference>
<organism evidence="6 7">
    <name type="scientific">Albimonas pacifica</name>
    <dbReference type="NCBI Taxonomy" id="1114924"/>
    <lineage>
        <taxon>Bacteria</taxon>
        <taxon>Pseudomonadati</taxon>
        <taxon>Pseudomonadota</taxon>
        <taxon>Alphaproteobacteria</taxon>
        <taxon>Rhodobacterales</taxon>
        <taxon>Paracoccaceae</taxon>
        <taxon>Albimonas</taxon>
    </lineage>
</organism>
<feature type="transmembrane region" description="Helical" evidence="1">
    <location>
        <begin position="223"/>
        <end position="241"/>
    </location>
</feature>
<dbReference type="NCBIfam" id="TIGR00254">
    <property type="entry name" value="GGDEF"/>
    <property type="match status" value="1"/>
</dbReference>
<protein>
    <submittedName>
        <fullName evidence="6">Diguanylate cyclase (GGDEF) domain-containing protein</fullName>
    </submittedName>
</protein>
<dbReference type="SMART" id="SM00267">
    <property type="entry name" value="GGDEF"/>
    <property type="match status" value="1"/>
</dbReference>
<dbReference type="SMART" id="SM00052">
    <property type="entry name" value="EAL"/>
    <property type="match status" value="1"/>
</dbReference>
<dbReference type="InterPro" id="IPR035919">
    <property type="entry name" value="EAL_sf"/>
</dbReference>
<feature type="transmembrane region" description="Helical" evidence="1">
    <location>
        <begin position="184"/>
        <end position="203"/>
    </location>
</feature>
<dbReference type="STRING" id="1114924.SAMN05216258_105449"/>
<feature type="domain" description="GGDEF" evidence="4">
    <location>
        <begin position="299"/>
        <end position="431"/>
    </location>
</feature>
<feature type="transmembrane region" description="Helical" evidence="1">
    <location>
        <begin position="117"/>
        <end position="137"/>
    </location>
</feature>
<dbReference type="Pfam" id="PF00563">
    <property type="entry name" value="EAL"/>
    <property type="match status" value="1"/>
</dbReference>
<dbReference type="Proteomes" id="UP000199377">
    <property type="component" value="Unassembled WGS sequence"/>
</dbReference>
<dbReference type="RefSeq" id="WP_092860255.1">
    <property type="nucleotide sequence ID" value="NZ_FOQH01000005.1"/>
</dbReference>
<evidence type="ECO:0000256" key="2">
    <source>
        <dbReference type="SAM" id="MobiDB-lite"/>
    </source>
</evidence>
<dbReference type="CDD" id="cd01949">
    <property type="entry name" value="GGDEF"/>
    <property type="match status" value="1"/>
</dbReference>
<keyword evidence="1" id="KW-1133">Transmembrane helix</keyword>
<feature type="compositionally biased region" description="Pro residues" evidence="2">
    <location>
        <begin position="695"/>
        <end position="723"/>
    </location>
</feature>
<dbReference type="PANTHER" id="PTHR44757">
    <property type="entry name" value="DIGUANYLATE CYCLASE DGCP"/>
    <property type="match status" value="1"/>
</dbReference>
<dbReference type="CDD" id="cd01948">
    <property type="entry name" value="EAL"/>
    <property type="match status" value="1"/>
</dbReference>
<dbReference type="PROSITE" id="PS50883">
    <property type="entry name" value="EAL"/>
    <property type="match status" value="1"/>
</dbReference>
<feature type="region of interest" description="Disordered" evidence="2">
    <location>
        <begin position="688"/>
        <end position="753"/>
    </location>
</feature>
<evidence type="ECO:0000259" key="5">
    <source>
        <dbReference type="PROSITE" id="PS50924"/>
    </source>
</evidence>